<comment type="caution">
    <text evidence="1">The sequence shown here is derived from an EMBL/GenBank/DDBJ whole genome shotgun (WGS) entry which is preliminary data.</text>
</comment>
<keyword evidence="2" id="KW-1185">Reference proteome</keyword>
<evidence type="ECO:0000313" key="2">
    <source>
        <dbReference type="Proteomes" id="UP001576774"/>
    </source>
</evidence>
<protein>
    <submittedName>
        <fullName evidence="1">PhoD-like phosphatase</fullName>
    </submittedName>
</protein>
<dbReference type="Gene3D" id="3.60.21.70">
    <property type="entry name" value="PhoD-like phosphatase"/>
    <property type="match status" value="1"/>
</dbReference>
<evidence type="ECO:0000313" key="1">
    <source>
        <dbReference type="EMBL" id="MFB2878344.1"/>
    </source>
</evidence>
<dbReference type="InterPro" id="IPR029052">
    <property type="entry name" value="Metallo-depent_PP-like"/>
</dbReference>
<sequence>MSWTALSDRIDRLPLILAGPILRRTEPNAVTVWVALKEPRNVTLKVYSTVSGNGEVIDRLLLLGKHYTIPLGQFLHVVAVTATPPVSGETQLQPGEIYAYDLEFGNNNLTEALNFECGFPEVTISYFSHQLPTFAMPPNDLNDLRIVHGSCRKPHGGGRDALTILDDLIGHSANQPLNRPQQLFLTGDQIYGDDVADPLLWAVTDAGNTLLGWEEKLPLQQLENGEIEYIKISELLPGDRTDIARDYGGFTAMFVNKPDKAKSHLFGLGEYFAMYLFAWSPIVWPNRFPTGEKVRKDRKNAKNWDKEAAVVLAFANDIWKVRRSLANISTYMICDDHDVTDDWFLNREWCDRVLSKPLGKRVVQNAMLAYAIFQAWGNTPEQFQSGQPGEKLLLAAKRWLMSGGKNNIAWENVAKHLGIPVDISPNLRYQEDENTLILNRLYPDGTQSLIWYYTIRSFKHEVIVLDTRTWRGYIKGENKTTEPPMLLSPTAFKQQIQQPLQETDNSQIEATFVVIPTNLVSLSFVDSFQNWDWERHQVDDIDHVFNSDVGDSWNFNKVGFGKLLSYLMEQRDRIIILTGDIHYSGAVILNYCARNLDKNSPKVIAQLTASAFKNEEATTKLVHTKISSLALQQPEIWAGWNQQPELFEVQRIQELIQVYKLENSPEIPLLREVDAGSWHNQEVSWSIAVNHQKFLPDWWYRTEWIKRQKSQPAAWEKTKNSPLNSEYKSSSNTGSWLGKNRWFQEGEEVVGLANFGLVSFNWSSENDDAKAVIQDVYWRSSWDNQSIVYSRYFVPLKLKTLPLPVHVIPLHRSPTS</sequence>
<dbReference type="InterPro" id="IPR038607">
    <property type="entry name" value="PhoD-like_sf"/>
</dbReference>
<gene>
    <name evidence="1" type="ORF">ACE1CC_15950</name>
</gene>
<dbReference type="PANTHER" id="PTHR37031:SF2">
    <property type="entry name" value="PHOD-LIKE PHOSPHATASE METALLOPHOSPHATASE DOMAIN-CONTAINING PROTEIN"/>
    <property type="match status" value="1"/>
</dbReference>
<dbReference type="PANTHER" id="PTHR37031">
    <property type="entry name" value="METALLOPHOSPHATASE BINDING DOMAIN PROTEIN"/>
    <property type="match status" value="1"/>
</dbReference>
<dbReference type="SUPFAM" id="SSF56300">
    <property type="entry name" value="Metallo-dependent phosphatases"/>
    <property type="match status" value="1"/>
</dbReference>
<reference evidence="1 2" key="1">
    <citation type="submission" date="2024-09" db="EMBL/GenBank/DDBJ databases">
        <title>Floridaenema gen nov. (Aerosakkonemataceae, Aerosakkonematales ord. nov., Cyanobacteria) from benthic tropical and subtropical fresh waters, with the description of four new species.</title>
        <authorList>
            <person name="Moretto J.A."/>
            <person name="Berthold D.E."/>
            <person name="Lefler F.W."/>
            <person name="Huang I.-S."/>
            <person name="Laughinghouse H. IV."/>
        </authorList>
    </citation>
    <scope>NUCLEOTIDE SEQUENCE [LARGE SCALE GENOMIC DNA]</scope>
    <source>
        <strain evidence="1 2">BLCC-F46</strain>
    </source>
</reference>
<name>A0ABV4X6B5_9CYAN</name>
<organism evidence="1 2">
    <name type="scientific">Floridaenema aerugineum BLCC-F46</name>
    <dbReference type="NCBI Taxonomy" id="3153654"/>
    <lineage>
        <taxon>Bacteria</taxon>
        <taxon>Bacillati</taxon>
        <taxon>Cyanobacteriota</taxon>
        <taxon>Cyanophyceae</taxon>
        <taxon>Oscillatoriophycideae</taxon>
        <taxon>Aerosakkonematales</taxon>
        <taxon>Aerosakkonemataceae</taxon>
        <taxon>Floridanema</taxon>
        <taxon>Floridanema aerugineum</taxon>
    </lineage>
</organism>
<proteinExistence type="predicted"/>
<dbReference type="Proteomes" id="UP001576774">
    <property type="component" value="Unassembled WGS sequence"/>
</dbReference>
<dbReference type="EMBL" id="JBHFNQ010000119">
    <property type="protein sequence ID" value="MFB2878344.1"/>
    <property type="molecule type" value="Genomic_DNA"/>
</dbReference>
<accession>A0ABV4X6B5</accession>
<dbReference type="RefSeq" id="WP_413271418.1">
    <property type="nucleotide sequence ID" value="NZ_JBHFNQ010000119.1"/>
</dbReference>